<feature type="region of interest" description="Disordered" evidence="1">
    <location>
        <begin position="45"/>
        <end position="67"/>
    </location>
</feature>
<evidence type="ECO:0000313" key="2">
    <source>
        <dbReference type="EMBL" id="CAK9049907.1"/>
    </source>
</evidence>
<proteinExistence type="predicted"/>
<evidence type="ECO:0000313" key="3">
    <source>
        <dbReference type="Proteomes" id="UP001642484"/>
    </source>
</evidence>
<dbReference type="EMBL" id="CAXAMN010017158">
    <property type="protein sequence ID" value="CAK9049907.1"/>
    <property type="molecule type" value="Genomic_DNA"/>
</dbReference>
<comment type="caution">
    <text evidence="2">The sequence shown here is derived from an EMBL/GenBank/DDBJ whole genome shotgun (WGS) entry which is preliminary data.</text>
</comment>
<protein>
    <submittedName>
        <fullName evidence="2">Uncharacterized protein</fullName>
    </submittedName>
</protein>
<name>A0ABP0MGR8_9DINO</name>
<reference evidence="2 3" key="1">
    <citation type="submission" date="2024-02" db="EMBL/GenBank/DDBJ databases">
        <authorList>
            <person name="Chen Y."/>
            <person name="Shah S."/>
            <person name="Dougan E. K."/>
            <person name="Thang M."/>
            <person name="Chan C."/>
        </authorList>
    </citation>
    <scope>NUCLEOTIDE SEQUENCE [LARGE SCALE GENOMIC DNA]</scope>
</reference>
<dbReference type="Proteomes" id="UP001642484">
    <property type="component" value="Unassembled WGS sequence"/>
</dbReference>
<feature type="compositionally biased region" description="Basic and acidic residues" evidence="1">
    <location>
        <begin position="46"/>
        <end position="58"/>
    </location>
</feature>
<accession>A0ABP0MGR8</accession>
<organism evidence="2 3">
    <name type="scientific">Durusdinium trenchii</name>
    <dbReference type="NCBI Taxonomy" id="1381693"/>
    <lineage>
        <taxon>Eukaryota</taxon>
        <taxon>Sar</taxon>
        <taxon>Alveolata</taxon>
        <taxon>Dinophyceae</taxon>
        <taxon>Suessiales</taxon>
        <taxon>Symbiodiniaceae</taxon>
        <taxon>Durusdinium</taxon>
    </lineage>
</organism>
<gene>
    <name evidence="2" type="ORF">CCMP2556_LOCUS25494</name>
</gene>
<keyword evidence="3" id="KW-1185">Reference proteome</keyword>
<sequence>MLVLKPHTIRPQVVGTAMEKIATALSVIEPIEPGPLESLSEPLARQADEHMAGSEMRSEASSSGRWALPPNWSLPIPSLRFHSRGHLYQAFARFDLEVLQPTFGGPCRARGKDVRTHKENLEMPKYEAEEDDAPLQSRAVIFE</sequence>
<evidence type="ECO:0000256" key="1">
    <source>
        <dbReference type="SAM" id="MobiDB-lite"/>
    </source>
</evidence>